<keyword evidence="8" id="KW-1185">Reference proteome</keyword>
<feature type="domain" description="Peptidase S1" evidence="6">
    <location>
        <begin position="31"/>
        <end position="281"/>
    </location>
</feature>
<dbReference type="InterPro" id="IPR033116">
    <property type="entry name" value="TRYPSIN_SER"/>
</dbReference>
<dbReference type="GO" id="GO:0006508">
    <property type="term" value="P:proteolysis"/>
    <property type="evidence" value="ECO:0007669"/>
    <property type="project" value="UniProtKB-KW"/>
</dbReference>
<organism evidence="7 8">
    <name type="scientific">Grimontia sedimenti</name>
    <dbReference type="NCBI Taxonomy" id="2711294"/>
    <lineage>
        <taxon>Bacteria</taxon>
        <taxon>Pseudomonadati</taxon>
        <taxon>Pseudomonadota</taxon>
        <taxon>Gammaproteobacteria</taxon>
        <taxon>Vibrionales</taxon>
        <taxon>Vibrionaceae</taxon>
        <taxon>Grimontia</taxon>
    </lineage>
</organism>
<dbReference type="PANTHER" id="PTHR24276:SF91">
    <property type="entry name" value="AT26814P-RELATED"/>
    <property type="match status" value="1"/>
</dbReference>
<dbReference type="InterPro" id="IPR009003">
    <property type="entry name" value="Peptidase_S1_PA"/>
</dbReference>
<protein>
    <submittedName>
        <fullName evidence="7">Serine protease</fullName>
    </submittedName>
</protein>
<dbReference type="Proteomes" id="UP000473008">
    <property type="component" value="Unassembled WGS sequence"/>
</dbReference>
<feature type="region of interest" description="Disordered" evidence="4">
    <location>
        <begin position="311"/>
        <end position="336"/>
    </location>
</feature>
<feature type="chain" id="PRO_5026950979" evidence="5">
    <location>
        <begin position="24"/>
        <end position="359"/>
    </location>
</feature>
<dbReference type="PROSITE" id="PS00134">
    <property type="entry name" value="TRYPSIN_HIS"/>
    <property type="match status" value="1"/>
</dbReference>
<evidence type="ECO:0000259" key="6">
    <source>
        <dbReference type="PROSITE" id="PS50240"/>
    </source>
</evidence>
<keyword evidence="3 7" id="KW-0645">Protease</keyword>
<proteinExistence type="inferred from homology"/>
<dbReference type="InterPro" id="IPR001254">
    <property type="entry name" value="Trypsin_dom"/>
</dbReference>
<dbReference type="InterPro" id="IPR050430">
    <property type="entry name" value="Peptidase_S1"/>
</dbReference>
<keyword evidence="5" id="KW-0732">Signal</keyword>
<evidence type="ECO:0000256" key="5">
    <source>
        <dbReference type="SAM" id="SignalP"/>
    </source>
</evidence>
<dbReference type="PROSITE" id="PS00135">
    <property type="entry name" value="TRYPSIN_SER"/>
    <property type="match status" value="1"/>
</dbReference>
<sequence length="359" mass="38060">MKRQLLVSSASLLALTVCPAIGAAEDKTPRIVNGTYASIEATPWQAFLTIGNRFQGFYSCGGIIISDNYVLTAAHCVDGFRADDIKVFAGFESQEYAGVGVSASAVTMHPAYEDIQFTADVALVKLASALPSTVKPIRLLSPTEQSEMDTEFNGAANQNLYVSGWGATSTNGDSSQYLRKTYLNGVRDLSCSWVNEFGYDQNLADAYVCANETFTTGICSGDSGGPLVWQNKNNAGDADMGYRAVGVVSFSSAGFGCGSPSAEDGFSQISTYYNWINQNMDGGYTEPTPTFTQDIFDQSVNYNPFDNPPIVPVYPGSNGGDDGDSGGATPPTGSSGGGGSFGWLAFLSMGLLTFRRRLS</sequence>
<dbReference type="PRINTS" id="PR00722">
    <property type="entry name" value="CHYMOTRYPSIN"/>
</dbReference>
<dbReference type="Gene3D" id="2.40.10.10">
    <property type="entry name" value="Trypsin-like serine proteases"/>
    <property type="match status" value="1"/>
</dbReference>
<evidence type="ECO:0000256" key="3">
    <source>
        <dbReference type="RuleBase" id="RU363034"/>
    </source>
</evidence>
<dbReference type="AlphaFoldDB" id="A0A6M1RE18"/>
<evidence type="ECO:0000256" key="4">
    <source>
        <dbReference type="SAM" id="MobiDB-lite"/>
    </source>
</evidence>
<evidence type="ECO:0000256" key="2">
    <source>
        <dbReference type="ARBA" id="ARBA00023157"/>
    </source>
</evidence>
<dbReference type="PROSITE" id="PS50240">
    <property type="entry name" value="TRYPSIN_DOM"/>
    <property type="match status" value="1"/>
</dbReference>
<dbReference type="EMBL" id="JAALDL010000004">
    <property type="protein sequence ID" value="NGN97672.1"/>
    <property type="molecule type" value="Genomic_DNA"/>
</dbReference>
<feature type="signal peptide" evidence="5">
    <location>
        <begin position="1"/>
        <end position="23"/>
    </location>
</feature>
<keyword evidence="3" id="KW-0720">Serine protease</keyword>
<accession>A0A6M1RE18</accession>
<dbReference type="InterPro" id="IPR001314">
    <property type="entry name" value="Peptidase_S1A"/>
</dbReference>
<dbReference type="GO" id="GO:0004252">
    <property type="term" value="F:serine-type endopeptidase activity"/>
    <property type="evidence" value="ECO:0007669"/>
    <property type="project" value="InterPro"/>
</dbReference>
<dbReference type="CDD" id="cd00190">
    <property type="entry name" value="Tryp_SPc"/>
    <property type="match status" value="1"/>
</dbReference>
<comment type="caution">
    <text evidence="7">The sequence shown here is derived from an EMBL/GenBank/DDBJ whole genome shotgun (WGS) entry which is preliminary data.</text>
</comment>
<keyword evidence="3" id="KW-0378">Hydrolase</keyword>
<gene>
    <name evidence="7" type="ORF">G5S52_08305</name>
</gene>
<dbReference type="PANTHER" id="PTHR24276">
    <property type="entry name" value="POLYSERASE-RELATED"/>
    <property type="match status" value="1"/>
</dbReference>
<dbReference type="SUPFAM" id="SSF50494">
    <property type="entry name" value="Trypsin-like serine proteases"/>
    <property type="match status" value="1"/>
</dbReference>
<dbReference type="FunFam" id="2.40.10.10:FF:000068">
    <property type="entry name" value="transmembrane protease serine 2"/>
    <property type="match status" value="1"/>
</dbReference>
<dbReference type="RefSeq" id="WP_165012693.1">
    <property type="nucleotide sequence ID" value="NZ_JAALDL010000004.1"/>
</dbReference>
<comment type="similarity">
    <text evidence="1">Belongs to the peptidase S1 family.</text>
</comment>
<evidence type="ECO:0000256" key="1">
    <source>
        <dbReference type="ARBA" id="ARBA00007664"/>
    </source>
</evidence>
<dbReference type="SMART" id="SM00020">
    <property type="entry name" value="Tryp_SPc"/>
    <property type="match status" value="1"/>
</dbReference>
<dbReference type="InterPro" id="IPR043504">
    <property type="entry name" value="Peptidase_S1_PA_chymotrypsin"/>
</dbReference>
<dbReference type="NCBIfam" id="TIGR03501">
    <property type="entry name" value="GlyGly_CTERM"/>
    <property type="match status" value="1"/>
</dbReference>
<evidence type="ECO:0000313" key="8">
    <source>
        <dbReference type="Proteomes" id="UP000473008"/>
    </source>
</evidence>
<dbReference type="InterPro" id="IPR018114">
    <property type="entry name" value="TRYPSIN_HIS"/>
</dbReference>
<name>A0A6M1RE18_9GAMM</name>
<dbReference type="InterPro" id="IPR020008">
    <property type="entry name" value="GlyGly_CTERM"/>
</dbReference>
<dbReference type="Pfam" id="PF00089">
    <property type="entry name" value="Trypsin"/>
    <property type="match status" value="1"/>
</dbReference>
<keyword evidence="2" id="KW-1015">Disulfide bond</keyword>
<reference evidence="7 8" key="1">
    <citation type="submission" date="2020-02" db="EMBL/GenBank/DDBJ databases">
        <title>The draft genome of Grimontia sedimenta sp. nov., isolated from benthic sediments near coral reefs south of Kuwait.</title>
        <authorList>
            <person name="Mahmoud H.M."/>
            <person name="Jose L."/>
            <person name="Eapen S."/>
        </authorList>
    </citation>
    <scope>NUCLEOTIDE SEQUENCE [LARGE SCALE GENOMIC DNA]</scope>
    <source>
        <strain evidence="7 8">S25</strain>
    </source>
</reference>
<evidence type="ECO:0000313" key="7">
    <source>
        <dbReference type="EMBL" id="NGN97672.1"/>
    </source>
</evidence>